<evidence type="ECO:0000256" key="5">
    <source>
        <dbReference type="ARBA" id="ARBA00022846"/>
    </source>
</evidence>
<feature type="compositionally biased region" description="Basic and acidic residues" evidence="10">
    <location>
        <begin position="105"/>
        <end position="114"/>
    </location>
</feature>
<dbReference type="GO" id="GO:0005929">
    <property type="term" value="C:cilium"/>
    <property type="evidence" value="ECO:0007669"/>
    <property type="project" value="TreeGrafter"/>
</dbReference>
<feature type="coiled-coil region" evidence="9">
    <location>
        <begin position="217"/>
        <end position="259"/>
    </location>
</feature>
<reference evidence="11 12" key="1">
    <citation type="journal article" date="2019" name="Sci. Rep.">
        <title>Comparative genomics of chytrid fungi reveal insights into the obligate biotrophic and pathogenic lifestyle of Synchytrium endobioticum.</title>
        <authorList>
            <person name="van de Vossenberg B.T.L.H."/>
            <person name="Warris S."/>
            <person name="Nguyen H.D.T."/>
            <person name="van Gent-Pelzer M.P.E."/>
            <person name="Joly D.L."/>
            <person name="van de Geest H.C."/>
            <person name="Bonants P.J.M."/>
            <person name="Smith D.S."/>
            <person name="Levesque C.A."/>
            <person name="van der Lee T.A.J."/>
        </authorList>
    </citation>
    <scope>NUCLEOTIDE SEQUENCE [LARGE SCALE GENOMIC DNA]</scope>
    <source>
        <strain evidence="11 12">CBS 809.83</strain>
    </source>
</reference>
<feature type="region of interest" description="Disordered" evidence="10">
    <location>
        <begin position="1"/>
        <end position="64"/>
    </location>
</feature>
<protein>
    <recommendedName>
        <fullName evidence="13">Radial spoke 3</fullName>
    </recommendedName>
</protein>
<accession>A0A507EAH4</accession>
<evidence type="ECO:0000256" key="10">
    <source>
        <dbReference type="SAM" id="MobiDB-lite"/>
    </source>
</evidence>
<evidence type="ECO:0000256" key="2">
    <source>
        <dbReference type="ARBA" id="ARBA00006737"/>
    </source>
</evidence>
<gene>
    <name evidence="11" type="ORF">PhCBS80983_g01523</name>
</gene>
<comment type="caution">
    <text evidence="11">The sequence shown here is derived from an EMBL/GenBank/DDBJ whole genome shotgun (WGS) entry which is preliminary data.</text>
</comment>
<feature type="compositionally biased region" description="Basic and acidic residues" evidence="10">
    <location>
        <begin position="48"/>
        <end position="57"/>
    </location>
</feature>
<evidence type="ECO:0000256" key="4">
    <source>
        <dbReference type="ARBA" id="ARBA00022553"/>
    </source>
</evidence>
<comment type="subcellular location">
    <subcellularLocation>
        <location evidence="1">Cytoplasm</location>
        <location evidence="1">Cytoskeleton</location>
        <location evidence="1">Flagellum axoneme</location>
    </subcellularLocation>
</comment>
<keyword evidence="5" id="KW-0282">Flagellum</keyword>
<keyword evidence="4" id="KW-0597">Phosphoprotein</keyword>
<evidence type="ECO:0000313" key="12">
    <source>
        <dbReference type="Proteomes" id="UP000318582"/>
    </source>
</evidence>
<evidence type="ECO:0008006" key="13">
    <source>
        <dbReference type="Google" id="ProtNLM"/>
    </source>
</evidence>
<evidence type="ECO:0000256" key="6">
    <source>
        <dbReference type="ARBA" id="ARBA00023069"/>
    </source>
</evidence>
<evidence type="ECO:0000256" key="9">
    <source>
        <dbReference type="SAM" id="Coils"/>
    </source>
</evidence>
<keyword evidence="12" id="KW-1185">Reference proteome</keyword>
<dbReference type="InterPro" id="IPR009290">
    <property type="entry name" value="Radial_spoke_3"/>
</dbReference>
<keyword evidence="7" id="KW-0206">Cytoskeleton</keyword>
<dbReference type="PANTHER" id="PTHR21648:SF0">
    <property type="entry name" value="RADIAL SPOKE HEAD PROTEIN 3 HOMOLOG"/>
    <property type="match status" value="1"/>
</dbReference>
<keyword evidence="8" id="KW-0966">Cell projection</keyword>
<dbReference type="EMBL" id="QEAQ01000012">
    <property type="protein sequence ID" value="TPX60796.1"/>
    <property type="molecule type" value="Genomic_DNA"/>
</dbReference>
<dbReference type="Proteomes" id="UP000318582">
    <property type="component" value="Unassembled WGS sequence"/>
</dbReference>
<evidence type="ECO:0000256" key="3">
    <source>
        <dbReference type="ARBA" id="ARBA00022490"/>
    </source>
</evidence>
<name>A0A507EAH4_9FUNG</name>
<sequence length="340" mass="38831">MLATESAAPPPLPGGTSGSQTATTPGNKDGYSFASAPRAVQAQRKKYRDPNDPEEKAVPQNIMYDRRIYRGSTYASPALPLGNQPDPVALERQADIKRRLRAKRRAEAQRRVRTPDPVPGRKHQDIQTELYLEELSDKVPEAYAATQTDAFLDRAPSPLFIPQKSGLDVATQIYEGELFDFDFEVKPILEVLVGKTIEQALMEVHEEEELEMLRRHQADFESRRAAENAEVQRLEDAERRRTEEKERRLAEQIRILREKQEAAEKIAARAFAQSYLQNLMPSVYASLTTNGYFYDAVEREVDSQFLPWLTGEVQKRLDKTKAARWVVDDILRSTIRRMAE</sequence>
<keyword evidence="6" id="KW-0969">Cilium</keyword>
<keyword evidence="9" id="KW-0175">Coiled coil</keyword>
<evidence type="ECO:0000256" key="8">
    <source>
        <dbReference type="ARBA" id="ARBA00023273"/>
    </source>
</evidence>
<proteinExistence type="inferred from homology"/>
<dbReference type="OrthoDB" id="313308at2759"/>
<dbReference type="AlphaFoldDB" id="A0A507EAH4"/>
<dbReference type="PANTHER" id="PTHR21648">
    <property type="entry name" value="FLAGELLAR RADIAL SPOKE PROTEIN 3"/>
    <property type="match status" value="1"/>
</dbReference>
<evidence type="ECO:0000256" key="1">
    <source>
        <dbReference type="ARBA" id="ARBA00004611"/>
    </source>
</evidence>
<comment type="similarity">
    <text evidence="2">Belongs to the flagellar radial spoke RSP3 family.</text>
</comment>
<evidence type="ECO:0000313" key="11">
    <source>
        <dbReference type="EMBL" id="TPX60796.1"/>
    </source>
</evidence>
<feature type="region of interest" description="Disordered" evidence="10">
    <location>
        <begin position="102"/>
        <end position="122"/>
    </location>
</feature>
<evidence type="ECO:0000256" key="7">
    <source>
        <dbReference type="ARBA" id="ARBA00023212"/>
    </source>
</evidence>
<keyword evidence="3" id="KW-0963">Cytoplasm</keyword>
<organism evidence="11 12">
    <name type="scientific">Powellomyces hirtus</name>
    <dbReference type="NCBI Taxonomy" id="109895"/>
    <lineage>
        <taxon>Eukaryota</taxon>
        <taxon>Fungi</taxon>
        <taxon>Fungi incertae sedis</taxon>
        <taxon>Chytridiomycota</taxon>
        <taxon>Chytridiomycota incertae sedis</taxon>
        <taxon>Chytridiomycetes</taxon>
        <taxon>Spizellomycetales</taxon>
        <taxon>Powellomycetaceae</taxon>
        <taxon>Powellomyces</taxon>
    </lineage>
</organism>
<dbReference type="Pfam" id="PF06098">
    <property type="entry name" value="Radial_spoke_3"/>
    <property type="match status" value="1"/>
</dbReference>
<dbReference type="STRING" id="109895.A0A507EAH4"/>